<evidence type="ECO:0000313" key="2">
    <source>
        <dbReference type="EMBL" id="RKD13319.1"/>
    </source>
</evidence>
<dbReference type="GO" id="GO:0003677">
    <property type="term" value="F:DNA binding"/>
    <property type="evidence" value="ECO:0007669"/>
    <property type="project" value="InterPro"/>
</dbReference>
<dbReference type="PANTHER" id="PTHR30437">
    <property type="entry name" value="TRANSCRIPTION ELONGATION FACTOR GREA"/>
    <property type="match status" value="1"/>
</dbReference>
<evidence type="ECO:0000259" key="1">
    <source>
        <dbReference type="Pfam" id="PF01272"/>
    </source>
</evidence>
<proteinExistence type="predicted"/>
<organism evidence="2 3">
    <name type="scientific">Pelobium manganitolerans</name>
    <dbReference type="NCBI Taxonomy" id="1842495"/>
    <lineage>
        <taxon>Bacteria</taxon>
        <taxon>Pseudomonadati</taxon>
        <taxon>Bacteroidota</taxon>
        <taxon>Sphingobacteriia</taxon>
        <taxon>Sphingobacteriales</taxon>
        <taxon>Sphingobacteriaceae</taxon>
        <taxon>Pelobium</taxon>
    </lineage>
</organism>
<dbReference type="GO" id="GO:0006354">
    <property type="term" value="P:DNA-templated transcription elongation"/>
    <property type="evidence" value="ECO:0007669"/>
    <property type="project" value="TreeGrafter"/>
</dbReference>
<keyword evidence="3" id="KW-1185">Reference proteome</keyword>
<dbReference type="Pfam" id="PF01272">
    <property type="entry name" value="GreA_GreB"/>
    <property type="match status" value="1"/>
</dbReference>
<keyword evidence="2" id="KW-0648">Protein biosynthesis</keyword>
<dbReference type="InterPro" id="IPR023459">
    <property type="entry name" value="Tscrpt_elong_fac_GreA/B_fam"/>
</dbReference>
<keyword evidence="2" id="KW-0251">Elongation factor</keyword>
<dbReference type="AlphaFoldDB" id="A0A419S2W2"/>
<gene>
    <name evidence="2" type="ORF">BCY91_10230</name>
</gene>
<dbReference type="SUPFAM" id="SSF54534">
    <property type="entry name" value="FKBP-like"/>
    <property type="match status" value="1"/>
</dbReference>
<reference evidence="2 3" key="1">
    <citation type="submission" date="2016-07" db="EMBL/GenBank/DDBJ databases">
        <title>Genome of Pelobium manganitolerans.</title>
        <authorList>
            <person name="Wu S."/>
            <person name="Wang G."/>
        </authorList>
    </citation>
    <scope>NUCLEOTIDE SEQUENCE [LARGE SCALE GENOMIC DNA]</scope>
    <source>
        <strain evidence="2 3">YS-25</strain>
    </source>
</reference>
<evidence type="ECO:0000313" key="3">
    <source>
        <dbReference type="Proteomes" id="UP000283433"/>
    </source>
</evidence>
<dbReference type="RefSeq" id="WP_120182966.1">
    <property type="nucleotide sequence ID" value="NZ_CBINCU010000009.1"/>
</dbReference>
<dbReference type="InterPro" id="IPR001437">
    <property type="entry name" value="Tscrpt_elong_fac_GreA/B_C"/>
</dbReference>
<comment type="caution">
    <text evidence="2">The sequence shown here is derived from an EMBL/GenBank/DDBJ whole genome shotgun (WGS) entry which is preliminary data.</text>
</comment>
<dbReference type="EMBL" id="MBTA01000028">
    <property type="protein sequence ID" value="RKD13319.1"/>
    <property type="molecule type" value="Genomic_DNA"/>
</dbReference>
<dbReference type="GO" id="GO:0032784">
    <property type="term" value="P:regulation of DNA-templated transcription elongation"/>
    <property type="evidence" value="ECO:0007669"/>
    <property type="project" value="InterPro"/>
</dbReference>
<dbReference type="GO" id="GO:0003746">
    <property type="term" value="F:translation elongation factor activity"/>
    <property type="evidence" value="ECO:0007669"/>
    <property type="project" value="UniProtKB-KW"/>
</dbReference>
<dbReference type="Proteomes" id="UP000283433">
    <property type="component" value="Unassembled WGS sequence"/>
</dbReference>
<feature type="domain" description="Transcription elongation factor GreA/GreB C-terminal" evidence="1">
    <location>
        <begin position="56"/>
        <end position="130"/>
    </location>
</feature>
<sequence>MSVETLEANPKHIVLTTGIYDLIKEHIRRRKVTREEEEVLNTQLKYAEQVLRKDLPADVVTINTRVTVKNHSTNEELVYTFVGPERARKKNKTESILSKIGLATVGCKEGDLINWELDGVQSNVEILKVERLP</sequence>
<dbReference type="GO" id="GO:0070063">
    <property type="term" value="F:RNA polymerase binding"/>
    <property type="evidence" value="ECO:0007669"/>
    <property type="project" value="InterPro"/>
</dbReference>
<protein>
    <submittedName>
        <fullName evidence="2">Transcription elongation factor GreAB</fullName>
    </submittedName>
</protein>
<name>A0A419S2W2_9SPHI</name>
<dbReference type="OrthoDB" id="192847at2"/>
<accession>A0A419S2W2</accession>
<dbReference type="Gene3D" id="3.10.50.30">
    <property type="entry name" value="Transcription elongation factor, GreA/GreB, C-terminal domain"/>
    <property type="match status" value="1"/>
</dbReference>
<dbReference type="PANTHER" id="PTHR30437:SF5">
    <property type="entry name" value="REGULATOR OF NUCLEOSIDE DIPHOSPHATE KINASE"/>
    <property type="match status" value="1"/>
</dbReference>
<dbReference type="InterPro" id="IPR036953">
    <property type="entry name" value="GreA/GreB_C_sf"/>
</dbReference>